<dbReference type="SUPFAM" id="SSF56436">
    <property type="entry name" value="C-type lectin-like"/>
    <property type="match status" value="1"/>
</dbReference>
<dbReference type="Proteomes" id="UP000507470">
    <property type="component" value="Unassembled WGS sequence"/>
</dbReference>
<dbReference type="SUPFAM" id="SSF57302">
    <property type="entry name" value="Snake toxin-like"/>
    <property type="match status" value="2"/>
</dbReference>
<dbReference type="Gene3D" id="2.10.60.10">
    <property type="entry name" value="CD59"/>
    <property type="match status" value="1"/>
</dbReference>
<feature type="domain" description="C-type lectin" evidence="1">
    <location>
        <begin position="260"/>
        <end position="387"/>
    </location>
</feature>
<evidence type="ECO:0000259" key="1">
    <source>
        <dbReference type="PROSITE" id="PS50041"/>
    </source>
</evidence>
<dbReference type="OrthoDB" id="6100031at2759"/>
<dbReference type="Gene3D" id="3.10.100.10">
    <property type="entry name" value="Mannose-Binding Protein A, subunit A"/>
    <property type="match status" value="1"/>
</dbReference>
<dbReference type="PROSITE" id="PS50041">
    <property type="entry name" value="C_TYPE_LECTIN_2"/>
    <property type="match status" value="1"/>
</dbReference>
<name>A0A6J8B243_MYTCO</name>
<reference evidence="2 3" key="1">
    <citation type="submission" date="2020-06" db="EMBL/GenBank/DDBJ databases">
        <authorList>
            <person name="Li R."/>
            <person name="Bekaert M."/>
        </authorList>
    </citation>
    <scope>NUCLEOTIDE SEQUENCE [LARGE SCALE GENOMIC DNA]</scope>
    <source>
        <strain evidence="3">wild</strain>
    </source>
</reference>
<gene>
    <name evidence="2" type="ORF">MCOR_14183</name>
</gene>
<keyword evidence="3" id="KW-1185">Reference proteome</keyword>
<dbReference type="CDD" id="cd00037">
    <property type="entry name" value="CLECT"/>
    <property type="match status" value="1"/>
</dbReference>
<protein>
    <recommendedName>
        <fullName evidence="1">C-type lectin domain-containing protein</fullName>
    </recommendedName>
</protein>
<dbReference type="AlphaFoldDB" id="A0A6J8B243"/>
<dbReference type="EMBL" id="CACVKT020002431">
    <property type="protein sequence ID" value="CAC5377925.1"/>
    <property type="molecule type" value="Genomic_DNA"/>
</dbReference>
<dbReference type="InterPro" id="IPR016186">
    <property type="entry name" value="C-type_lectin-like/link_sf"/>
</dbReference>
<dbReference type="InterPro" id="IPR016187">
    <property type="entry name" value="CTDL_fold"/>
</dbReference>
<sequence>MTTKKRSFGNTAYYNNAKYCFTTQSFADDFRKIYKLGCATKDLCASYFGDNMKRSLRVDAACCHEDSCNDMTPEEIEYVKHQHQMITTPPSNETTISPLNNDCRNIDESICTRIIQLNPEFCQNDTCAASKLCPLMCKSCFRCNSCNDIEHIDDCKATTTCNGGMKCYSLETLSFDLRPVYRLGCMDDQLCQRFKISSPQIFGKRQQLQLKGGCCSYDLCNDNVVMTTTPTTTTTQFPTTVITGCGHLSSKQCPSGFQLYGHSCYHVGKDAKNWHDAESYCKSKCTRLSDFSSLSDLQQVFSHILSKITYSQTLNFWTDGVVHTTYSHGVRYYWLWSTTKARISSELTHNVHLSRSTECIMLNRNSRANTDLLSAANCQTKLTPVCKL</sequence>
<dbReference type="CDD" id="cd00117">
    <property type="entry name" value="TFP"/>
    <property type="match status" value="1"/>
</dbReference>
<evidence type="ECO:0000313" key="2">
    <source>
        <dbReference type="EMBL" id="CAC5377925.1"/>
    </source>
</evidence>
<proteinExistence type="predicted"/>
<dbReference type="SMART" id="SM00034">
    <property type="entry name" value="CLECT"/>
    <property type="match status" value="1"/>
</dbReference>
<accession>A0A6J8B243</accession>
<dbReference type="InterPro" id="IPR045860">
    <property type="entry name" value="Snake_toxin-like_sf"/>
</dbReference>
<dbReference type="InterPro" id="IPR001304">
    <property type="entry name" value="C-type_lectin-like"/>
</dbReference>
<evidence type="ECO:0000313" key="3">
    <source>
        <dbReference type="Proteomes" id="UP000507470"/>
    </source>
</evidence>
<organism evidence="2 3">
    <name type="scientific">Mytilus coruscus</name>
    <name type="common">Sea mussel</name>
    <dbReference type="NCBI Taxonomy" id="42192"/>
    <lineage>
        <taxon>Eukaryota</taxon>
        <taxon>Metazoa</taxon>
        <taxon>Spiralia</taxon>
        <taxon>Lophotrochozoa</taxon>
        <taxon>Mollusca</taxon>
        <taxon>Bivalvia</taxon>
        <taxon>Autobranchia</taxon>
        <taxon>Pteriomorphia</taxon>
        <taxon>Mytilida</taxon>
        <taxon>Mytiloidea</taxon>
        <taxon>Mytilidae</taxon>
        <taxon>Mytilinae</taxon>
        <taxon>Mytilus</taxon>
    </lineage>
</organism>